<dbReference type="SUPFAM" id="SSF54928">
    <property type="entry name" value="RNA-binding domain, RBD"/>
    <property type="match status" value="1"/>
</dbReference>
<evidence type="ECO:0000256" key="1">
    <source>
        <dbReference type="PROSITE-ProRule" id="PRU00176"/>
    </source>
</evidence>
<dbReference type="EMBL" id="GDID01003798">
    <property type="protein sequence ID" value="JAP92808.1"/>
    <property type="molecule type" value="Transcribed_RNA"/>
</dbReference>
<organism evidence="3">
    <name type="scientific">Trepomonas sp. PC1</name>
    <dbReference type="NCBI Taxonomy" id="1076344"/>
    <lineage>
        <taxon>Eukaryota</taxon>
        <taxon>Metamonada</taxon>
        <taxon>Diplomonadida</taxon>
        <taxon>Hexamitidae</taxon>
        <taxon>Hexamitinae</taxon>
        <taxon>Trepomonas</taxon>
    </lineage>
</organism>
<dbReference type="GO" id="GO:0003723">
    <property type="term" value="F:RNA binding"/>
    <property type="evidence" value="ECO:0007669"/>
    <property type="project" value="UniProtKB-UniRule"/>
</dbReference>
<dbReference type="PROSITE" id="PS50102">
    <property type="entry name" value="RRM"/>
    <property type="match status" value="1"/>
</dbReference>
<dbReference type="AlphaFoldDB" id="A0A146K8Y0"/>
<feature type="non-terminal residue" evidence="3">
    <location>
        <position position="160"/>
    </location>
</feature>
<feature type="non-terminal residue" evidence="3">
    <location>
        <position position="1"/>
    </location>
</feature>
<protein>
    <submittedName>
        <fullName evidence="3">RNA recognition motif-containing protein</fullName>
    </submittedName>
</protein>
<evidence type="ECO:0000259" key="2">
    <source>
        <dbReference type="PROSITE" id="PS50102"/>
    </source>
</evidence>
<sequence>SFVYKEKPILEESKIVHILKSFIQDNPLQAPPRVYGHKFYVNFTTRPSKKDLSTIQQLVKNAYPTCKVFAKIDEVTQRDKSTIYLGKLLGVDKYMLENYLKDHDIDFVEVRVAIDKETKQPKNFGYVEFKTEEEAHAAVEKLKGVKLGRSDGIKAVMNID</sequence>
<name>A0A146K8Y0_9EUKA</name>
<evidence type="ECO:0000313" key="3">
    <source>
        <dbReference type="EMBL" id="JAP92808.1"/>
    </source>
</evidence>
<dbReference type="Pfam" id="PF00076">
    <property type="entry name" value="RRM_1"/>
    <property type="match status" value="1"/>
</dbReference>
<reference evidence="3" key="1">
    <citation type="submission" date="2015-07" db="EMBL/GenBank/DDBJ databases">
        <title>Adaptation to a free-living lifestyle via gene acquisitions in the diplomonad Trepomonas sp. PC1.</title>
        <authorList>
            <person name="Xu F."/>
            <person name="Jerlstrom-Hultqvist J."/>
            <person name="Kolisko M."/>
            <person name="Simpson A.G.B."/>
            <person name="Roger A.J."/>
            <person name="Svard S.G."/>
            <person name="Andersson J.O."/>
        </authorList>
    </citation>
    <scope>NUCLEOTIDE SEQUENCE</scope>
    <source>
        <strain evidence="3">PC1</strain>
    </source>
</reference>
<keyword evidence="1" id="KW-0694">RNA-binding</keyword>
<accession>A0A146K8Y0</accession>
<feature type="domain" description="RRM" evidence="2">
    <location>
        <begin position="81"/>
        <end position="160"/>
    </location>
</feature>
<dbReference type="InterPro" id="IPR035979">
    <property type="entry name" value="RBD_domain_sf"/>
</dbReference>
<dbReference type="InterPro" id="IPR000504">
    <property type="entry name" value="RRM_dom"/>
</dbReference>
<gene>
    <name evidence="3" type="ORF">TPC1_15127</name>
</gene>
<dbReference type="Gene3D" id="3.30.70.330">
    <property type="match status" value="1"/>
</dbReference>
<dbReference type="SMART" id="SM00360">
    <property type="entry name" value="RRM"/>
    <property type="match status" value="1"/>
</dbReference>
<dbReference type="InterPro" id="IPR012677">
    <property type="entry name" value="Nucleotide-bd_a/b_plait_sf"/>
</dbReference>
<proteinExistence type="predicted"/>